<dbReference type="Proteomes" id="UP001057375">
    <property type="component" value="Unassembled WGS sequence"/>
</dbReference>
<reference evidence="2" key="1">
    <citation type="submission" date="2022-03" db="EMBL/GenBank/DDBJ databases">
        <title>Draft genome sequence of Aduncisulcus paluster, a free-living microaerophilic Fornicata.</title>
        <authorList>
            <person name="Yuyama I."/>
            <person name="Kume K."/>
            <person name="Tamura T."/>
            <person name="Inagaki Y."/>
            <person name="Hashimoto T."/>
        </authorList>
    </citation>
    <scope>NUCLEOTIDE SEQUENCE</scope>
    <source>
        <strain evidence="2">NY0171</strain>
    </source>
</reference>
<dbReference type="CDD" id="cd00024">
    <property type="entry name" value="CD_CSD"/>
    <property type="match status" value="1"/>
</dbReference>
<dbReference type="InterPro" id="IPR036397">
    <property type="entry name" value="RNaseH_sf"/>
</dbReference>
<dbReference type="InterPro" id="IPR023780">
    <property type="entry name" value="Chromo_domain"/>
</dbReference>
<comment type="caution">
    <text evidence="2">The sequence shown here is derived from an EMBL/GenBank/DDBJ whole genome shotgun (WGS) entry which is preliminary data.</text>
</comment>
<dbReference type="InterPro" id="IPR000953">
    <property type="entry name" value="Chromo/chromo_shadow_dom"/>
</dbReference>
<dbReference type="Pfam" id="PF00385">
    <property type="entry name" value="Chromo"/>
    <property type="match status" value="1"/>
</dbReference>
<dbReference type="EMBL" id="BQXS01012040">
    <property type="protein sequence ID" value="GKT19310.1"/>
    <property type="molecule type" value="Genomic_DNA"/>
</dbReference>
<dbReference type="Gene3D" id="3.30.420.10">
    <property type="entry name" value="Ribonuclease H-like superfamily/Ribonuclease H"/>
    <property type="match status" value="1"/>
</dbReference>
<dbReference type="PROSITE" id="PS50013">
    <property type="entry name" value="CHROMO_2"/>
    <property type="match status" value="1"/>
</dbReference>
<dbReference type="InterPro" id="IPR016197">
    <property type="entry name" value="Chromo-like_dom_sf"/>
</dbReference>
<protein>
    <recommendedName>
        <fullName evidence="1">Chromo domain-containing protein</fullName>
    </recommendedName>
</protein>
<dbReference type="SUPFAM" id="SSF54160">
    <property type="entry name" value="Chromo domain-like"/>
    <property type="match status" value="1"/>
</dbReference>
<feature type="domain" description="Chromo" evidence="1">
    <location>
        <begin position="161"/>
        <end position="217"/>
    </location>
</feature>
<evidence type="ECO:0000313" key="2">
    <source>
        <dbReference type="EMBL" id="GKT19310.1"/>
    </source>
</evidence>
<gene>
    <name evidence="2" type="ORF">ADUPG1_011478</name>
</gene>
<name>A0ABQ5JVU8_9EUKA</name>
<organism evidence="2 3">
    <name type="scientific">Aduncisulcus paluster</name>
    <dbReference type="NCBI Taxonomy" id="2918883"/>
    <lineage>
        <taxon>Eukaryota</taxon>
        <taxon>Metamonada</taxon>
        <taxon>Carpediemonas-like organisms</taxon>
        <taxon>Aduncisulcus</taxon>
    </lineage>
</organism>
<dbReference type="Gene3D" id="2.40.50.40">
    <property type="match status" value="1"/>
</dbReference>
<dbReference type="SMART" id="SM00298">
    <property type="entry name" value="CHROMO"/>
    <property type="match status" value="1"/>
</dbReference>
<feature type="non-terminal residue" evidence="2">
    <location>
        <position position="1"/>
    </location>
</feature>
<accession>A0ABQ5JVU8</accession>
<proteinExistence type="predicted"/>
<evidence type="ECO:0000313" key="3">
    <source>
        <dbReference type="Proteomes" id="UP001057375"/>
    </source>
</evidence>
<sequence length="217" mass="25430">AGKVFDWSTILPFIQHTLNNSVHKILGCSPHFALYGWSTEPDGRTKMGELFGRDLASKTSATMLREFLQKVYKEILIRQDAFLKKRGRAVVTFEVGEPVLMVLRQKRKMDPKLQGPFRIIKKIDVFHYEIDNGDKKQAVVHVANLRHCIATKEDLKKQQMVAAEPIDVIDHRKEKGQWQFLIKWKELEKEFSTWEMADEVQHYDTVKRYIEDRGFIL</sequence>
<evidence type="ECO:0000259" key="1">
    <source>
        <dbReference type="PROSITE" id="PS50013"/>
    </source>
</evidence>
<keyword evidence="3" id="KW-1185">Reference proteome</keyword>